<dbReference type="EMBL" id="CCND01000023">
    <property type="protein sequence ID" value="CDX60347.1"/>
    <property type="molecule type" value="Genomic_DNA"/>
</dbReference>
<reference evidence="3" key="1">
    <citation type="submission" date="2014-08" db="EMBL/GenBank/DDBJ databases">
        <authorList>
            <person name="Edwards T."/>
        </authorList>
    </citation>
    <scope>NUCLEOTIDE SEQUENCE [LARGE SCALE GENOMIC DNA]</scope>
</reference>
<dbReference type="AlphaFoldDB" id="A0A0K2W3Q6"/>
<sequence length="110" mass="12283">MIKRVSLIRRKAGMSREDFFAHWTGPHAAIVRQMPGVRGLRFGKVQSWNPEEAAWDGVGEVWFDSMEAAAAAFATEPYASQLVEDRKKFMGEAQSCFVTEHTAIAPPDGR</sequence>
<gene>
    <name evidence="2" type="ORF">MPL1032_30203</name>
</gene>
<dbReference type="Pfam" id="PF07110">
    <property type="entry name" value="EthD"/>
    <property type="match status" value="1"/>
</dbReference>
<proteinExistence type="predicted"/>
<feature type="domain" description="EthD" evidence="1">
    <location>
        <begin position="11"/>
        <end position="91"/>
    </location>
</feature>
<organism evidence="2 3">
    <name type="scientific">Mesorhizobium plurifarium</name>
    <dbReference type="NCBI Taxonomy" id="69974"/>
    <lineage>
        <taxon>Bacteria</taxon>
        <taxon>Pseudomonadati</taxon>
        <taxon>Pseudomonadota</taxon>
        <taxon>Alphaproteobacteria</taxon>
        <taxon>Hyphomicrobiales</taxon>
        <taxon>Phyllobacteriaceae</taxon>
        <taxon>Mesorhizobium</taxon>
    </lineage>
</organism>
<dbReference type="Gene3D" id="3.30.70.100">
    <property type="match status" value="1"/>
</dbReference>
<dbReference type="GO" id="GO:0016491">
    <property type="term" value="F:oxidoreductase activity"/>
    <property type="evidence" value="ECO:0007669"/>
    <property type="project" value="InterPro"/>
</dbReference>
<name>A0A0K2W3Q6_MESPL</name>
<evidence type="ECO:0000313" key="2">
    <source>
        <dbReference type="EMBL" id="CDX60347.1"/>
    </source>
</evidence>
<dbReference type="NCBIfam" id="TIGR02118">
    <property type="entry name" value="EthD family reductase"/>
    <property type="match status" value="1"/>
</dbReference>
<dbReference type="InterPro" id="IPR009799">
    <property type="entry name" value="EthD_dom"/>
</dbReference>
<evidence type="ECO:0000259" key="1">
    <source>
        <dbReference type="Pfam" id="PF07110"/>
    </source>
</evidence>
<dbReference type="SUPFAM" id="SSF54909">
    <property type="entry name" value="Dimeric alpha+beta barrel"/>
    <property type="match status" value="1"/>
</dbReference>
<dbReference type="InterPro" id="IPR011008">
    <property type="entry name" value="Dimeric_a/b-barrel"/>
</dbReference>
<protein>
    <recommendedName>
        <fullName evidence="1">EthD domain-containing protein</fullName>
    </recommendedName>
</protein>
<evidence type="ECO:0000313" key="3">
    <source>
        <dbReference type="Proteomes" id="UP000182888"/>
    </source>
</evidence>
<dbReference type="Proteomes" id="UP000182888">
    <property type="component" value="Unassembled WGS sequence"/>
</dbReference>
<accession>A0A0K2W3Q6</accession>